<gene>
    <name evidence="2" type="ORF">PHLCEN_2v6231</name>
</gene>
<organism evidence="2 3">
    <name type="scientific">Hermanssonia centrifuga</name>
    <dbReference type="NCBI Taxonomy" id="98765"/>
    <lineage>
        <taxon>Eukaryota</taxon>
        <taxon>Fungi</taxon>
        <taxon>Dikarya</taxon>
        <taxon>Basidiomycota</taxon>
        <taxon>Agaricomycotina</taxon>
        <taxon>Agaricomycetes</taxon>
        <taxon>Polyporales</taxon>
        <taxon>Meruliaceae</taxon>
        <taxon>Hermanssonia</taxon>
    </lineage>
</organism>
<protein>
    <submittedName>
        <fullName evidence="2">Uncharacterized protein</fullName>
    </submittedName>
</protein>
<name>A0A2R6P001_9APHY</name>
<sequence>MPKSEKTGQNSSRGAKEEASLRPLACPQTINNNARPSLVSSEILHAFILILKPVLFKSRRATLENPAGPTVEVDFPGARGRSSER</sequence>
<dbReference type="AlphaFoldDB" id="A0A2R6P001"/>
<evidence type="ECO:0000313" key="2">
    <source>
        <dbReference type="EMBL" id="PSR81859.1"/>
    </source>
</evidence>
<comment type="caution">
    <text evidence="2">The sequence shown here is derived from an EMBL/GenBank/DDBJ whole genome shotgun (WGS) entry which is preliminary data.</text>
</comment>
<dbReference type="Proteomes" id="UP000186601">
    <property type="component" value="Unassembled WGS sequence"/>
</dbReference>
<feature type="region of interest" description="Disordered" evidence="1">
    <location>
        <begin position="1"/>
        <end position="32"/>
    </location>
</feature>
<proteinExistence type="predicted"/>
<reference evidence="2 3" key="1">
    <citation type="submission" date="2018-02" db="EMBL/GenBank/DDBJ databases">
        <title>Genome sequence of the basidiomycete white-rot fungus Phlebia centrifuga.</title>
        <authorList>
            <person name="Granchi Z."/>
            <person name="Peng M."/>
            <person name="de Vries R.P."/>
            <person name="Hilden K."/>
            <person name="Makela M.R."/>
            <person name="Grigoriev I."/>
            <person name="Riley R."/>
        </authorList>
    </citation>
    <scope>NUCLEOTIDE SEQUENCE [LARGE SCALE GENOMIC DNA]</scope>
    <source>
        <strain evidence="2 3">FBCC195</strain>
    </source>
</reference>
<evidence type="ECO:0000256" key="1">
    <source>
        <dbReference type="SAM" id="MobiDB-lite"/>
    </source>
</evidence>
<accession>A0A2R6P001</accession>
<feature type="region of interest" description="Disordered" evidence="1">
    <location>
        <begin position="63"/>
        <end position="85"/>
    </location>
</feature>
<keyword evidence="3" id="KW-1185">Reference proteome</keyword>
<evidence type="ECO:0000313" key="3">
    <source>
        <dbReference type="Proteomes" id="UP000186601"/>
    </source>
</evidence>
<dbReference type="EMBL" id="MLYV02000605">
    <property type="protein sequence ID" value="PSR81859.1"/>
    <property type="molecule type" value="Genomic_DNA"/>
</dbReference>